<dbReference type="AlphaFoldDB" id="A0A0F9SLK8"/>
<comment type="caution">
    <text evidence="1">The sequence shown here is derived from an EMBL/GenBank/DDBJ whole genome shotgun (WGS) entry which is preliminary data.</text>
</comment>
<sequence>MSPEWWREAYENAVLDVADIESVDMETAERYVDGYVKSDPKYLNDYIMLVAECHR</sequence>
<organism evidence="1">
    <name type="scientific">marine sediment metagenome</name>
    <dbReference type="NCBI Taxonomy" id="412755"/>
    <lineage>
        <taxon>unclassified sequences</taxon>
        <taxon>metagenomes</taxon>
        <taxon>ecological metagenomes</taxon>
    </lineage>
</organism>
<proteinExistence type="predicted"/>
<accession>A0A0F9SLK8</accession>
<protein>
    <submittedName>
        <fullName evidence="1">Uncharacterized protein</fullName>
    </submittedName>
</protein>
<reference evidence="1" key="1">
    <citation type="journal article" date="2015" name="Nature">
        <title>Complex archaea that bridge the gap between prokaryotes and eukaryotes.</title>
        <authorList>
            <person name="Spang A."/>
            <person name="Saw J.H."/>
            <person name="Jorgensen S.L."/>
            <person name="Zaremba-Niedzwiedzka K."/>
            <person name="Martijn J."/>
            <person name="Lind A.E."/>
            <person name="van Eijk R."/>
            <person name="Schleper C."/>
            <person name="Guy L."/>
            <person name="Ettema T.J."/>
        </authorList>
    </citation>
    <scope>NUCLEOTIDE SEQUENCE</scope>
</reference>
<evidence type="ECO:0000313" key="1">
    <source>
        <dbReference type="EMBL" id="KKN67914.1"/>
    </source>
</evidence>
<gene>
    <name evidence="1" type="ORF">LCGC14_0457010</name>
</gene>
<dbReference type="EMBL" id="LAZR01000463">
    <property type="protein sequence ID" value="KKN67914.1"/>
    <property type="molecule type" value="Genomic_DNA"/>
</dbReference>
<name>A0A0F9SLK8_9ZZZZ</name>